<dbReference type="Pfam" id="PF00856">
    <property type="entry name" value="SET"/>
    <property type="match status" value="1"/>
</dbReference>
<name>A0A0S4KKY2_BODSA</name>
<feature type="domain" description="SET" evidence="4">
    <location>
        <begin position="187"/>
        <end position="304"/>
    </location>
</feature>
<evidence type="ECO:0000313" key="6">
    <source>
        <dbReference type="EMBL" id="CUI15257.1"/>
    </source>
</evidence>
<evidence type="ECO:0000256" key="3">
    <source>
        <dbReference type="ARBA" id="ARBA00022691"/>
    </source>
</evidence>
<keyword evidence="3" id="KW-0949">S-adenosyl-L-methionine</keyword>
<dbReference type="PROSITE" id="PS50280">
    <property type="entry name" value="SET"/>
    <property type="match status" value="1"/>
</dbReference>
<dbReference type="InterPro" id="IPR001214">
    <property type="entry name" value="SET_dom"/>
</dbReference>
<protein>
    <recommendedName>
        <fullName evidence="8">SET domain-containing protein</fullName>
    </recommendedName>
</protein>
<evidence type="ECO:0000256" key="2">
    <source>
        <dbReference type="ARBA" id="ARBA00022679"/>
    </source>
</evidence>
<dbReference type="GO" id="GO:0032259">
    <property type="term" value="P:methylation"/>
    <property type="evidence" value="ECO:0007669"/>
    <property type="project" value="UniProtKB-KW"/>
</dbReference>
<evidence type="ECO:0000259" key="4">
    <source>
        <dbReference type="PROSITE" id="PS50280"/>
    </source>
</evidence>
<feature type="domain" description="Post-SET" evidence="5">
    <location>
        <begin position="312"/>
        <end position="328"/>
    </location>
</feature>
<evidence type="ECO:0000313" key="7">
    <source>
        <dbReference type="Proteomes" id="UP000051952"/>
    </source>
</evidence>
<sequence>MMSCYAEVPMRNFVVLDGQRPKDSVRAAALTLPVVVRGTEQRFDETLGTATDADQLQTLLQKSLGLYPKVFVTEAPVEEVEPVKARLLIAAFGPAKKNALWTATNAPEASVEVLLSKIAPALSANLLTHDGTATVHLLCYPDGKVIASGATIGFALWDSLVLSSPNAAALFSGLLDHADAAYTAKQPNYVVVFDAKTKGYHLRAARNIRKGDMVFPDEGRTFAVVTKEHVRATWSDEDKVVFTRYAWPLDNEGHVYAIWEEDPKRWRPINHSCNPTCTNKAPHSLNVEAARDIHEGEDLTMDYATFCDYTMKPFQCHCGFAECRGLVQPDAASLSKYLGSKQSWHRAPRDPNDTL</sequence>
<keyword evidence="7" id="KW-1185">Reference proteome</keyword>
<dbReference type="SUPFAM" id="SSF82199">
    <property type="entry name" value="SET domain"/>
    <property type="match status" value="1"/>
</dbReference>
<evidence type="ECO:0000259" key="5">
    <source>
        <dbReference type="PROSITE" id="PS50868"/>
    </source>
</evidence>
<dbReference type="PANTHER" id="PTHR12350">
    <property type="entry name" value="HISTONE-LYSINE N-METHYLTRANSFERASE-RELATED"/>
    <property type="match status" value="1"/>
</dbReference>
<dbReference type="InterPro" id="IPR003616">
    <property type="entry name" value="Post-SET_dom"/>
</dbReference>
<dbReference type="VEuPathDB" id="TriTrypDB:BSAL_33470"/>
<evidence type="ECO:0008006" key="8">
    <source>
        <dbReference type="Google" id="ProtNLM"/>
    </source>
</evidence>
<dbReference type="EMBL" id="CYKH01001954">
    <property type="protein sequence ID" value="CUI15257.1"/>
    <property type="molecule type" value="Genomic_DNA"/>
</dbReference>
<dbReference type="AlphaFoldDB" id="A0A0S4KKY2"/>
<organism evidence="6 7">
    <name type="scientific">Bodo saltans</name>
    <name type="common">Flagellated protozoan</name>
    <dbReference type="NCBI Taxonomy" id="75058"/>
    <lineage>
        <taxon>Eukaryota</taxon>
        <taxon>Discoba</taxon>
        <taxon>Euglenozoa</taxon>
        <taxon>Kinetoplastea</taxon>
        <taxon>Metakinetoplastina</taxon>
        <taxon>Eubodonida</taxon>
        <taxon>Bodonidae</taxon>
        <taxon>Bodo</taxon>
    </lineage>
</organism>
<keyword evidence="2" id="KW-0808">Transferase</keyword>
<accession>A0A0S4KKY2</accession>
<evidence type="ECO:0000256" key="1">
    <source>
        <dbReference type="ARBA" id="ARBA00022603"/>
    </source>
</evidence>
<dbReference type="OrthoDB" id="5792673at2759"/>
<reference evidence="7" key="1">
    <citation type="submission" date="2015-09" db="EMBL/GenBank/DDBJ databases">
        <authorList>
            <consortium name="Pathogen Informatics"/>
        </authorList>
    </citation>
    <scope>NUCLEOTIDE SEQUENCE [LARGE SCALE GENOMIC DNA]</scope>
    <source>
        <strain evidence="7">Lake Konstanz</strain>
    </source>
</reference>
<proteinExistence type="predicted"/>
<dbReference type="PANTHER" id="PTHR12350:SF19">
    <property type="entry name" value="SET DOMAIN-CONTAINING PROTEIN"/>
    <property type="match status" value="1"/>
</dbReference>
<keyword evidence="1" id="KW-0489">Methyltransferase</keyword>
<dbReference type="InterPro" id="IPR046341">
    <property type="entry name" value="SET_dom_sf"/>
</dbReference>
<dbReference type="Gene3D" id="2.170.270.10">
    <property type="entry name" value="SET domain"/>
    <property type="match status" value="1"/>
</dbReference>
<gene>
    <name evidence="6" type="ORF">BSAL_33470</name>
</gene>
<dbReference type="PROSITE" id="PS50868">
    <property type="entry name" value="POST_SET"/>
    <property type="match status" value="1"/>
</dbReference>
<dbReference type="InterPro" id="IPR053201">
    <property type="entry name" value="Flavunoidine_N-MTase"/>
</dbReference>
<dbReference type="GO" id="GO:0008168">
    <property type="term" value="F:methyltransferase activity"/>
    <property type="evidence" value="ECO:0007669"/>
    <property type="project" value="UniProtKB-KW"/>
</dbReference>
<dbReference type="Proteomes" id="UP000051952">
    <property type="component" value="Unassembled WGS sequence"/>
</dbReference>